<dbReference type="GO" id="GO:0003924">
    <property type="term" value="F:GTPase activity"/>
    <property type="evidence" value="ECO:0007669"/>
    <property type="project" value="InterPro"/>
</dbReference>
<feature type="domain" description="Tr-type G" evidence="11">
    <location>
        <begin position="19"/>
        <end position="260"/>
    </location>
</feature>
<comment type="subcellular location">
    <subcellularLocation>
        <location evidence="1 10">Cytoplasm</location>
    </subcellularLocation>
</comment>
<dbReference type="InterPro" id="IPR014721">
    <property type="entry name" value="Ribsml_uS5_D2-typ_fold_subgr"/>
</dbReference>
<dbReference type="GO" id="GO:0005829">
    <property type="term" value="C:cytosol"/>
    <property type="evidence" value="ECO:0007669"/>
    <property type="project" value="TreeGrafter"/>
</dbReference>
<evidence type="ECO:0000256" key="10">
    <source>
        <dbReference type="HAMAP-Rule" id="MF_00054"/>
    </source>
</evidence>
<keyword evidence="7 10" id="KW-0648">Protein biosynthesis</keyword>
<feature type="modified residue" description="Diphthamide" evidence="10">
    <location>
        <position position="597"/>
    </location>
</feature>
<dbReference type="PANTHER" id="PTHR42908">
    <property type="entry name" value="TRANSLATION ELONGATION FACTOR-RELATED"/>
    <property type="match status" value="1"/>
</dbReference>
<dbReference type="SMART" id="SM00889">
    <property type="entry name" value="EFG_IV"/>
    <property type="match status" value="1"/>
</dbReference>
<dbReference type="Pfam" id="PF00009">
    <property type="entry name" value="GTP_EFTU"/>
    <property type="match status" value="1"/>
</dbReference>
<dbReference type="PROSITE" id="PS51722">
    <property type="entry name" value="G_TR_2"/>
    <property type="match status" value="1"/>
</dbReference>
<dbReference type="FunFam" id="3.30.70.870:FF:000002">
    <property type="entry name" value="Translation elongation factor 2"/>
    <property type="match status" value="1"/>
</dbReference>
<proteinExistence type="inferred from homology"/>
<dbReference type="Gene3D" id="3.30.70.240">
    <property type="match status" value="1"/>
</dbReference>
<reference evidence="12 13" key="1">
    <citation type="submission" date="2016-04" db="EMBL/GenBank/DDBJ databases">
        <title>Genome sequence of Methanobrevibacter cuticularis DSM 11139.</title>
        <authorList>
            <person name="Poehlein A."/>
            <person name="Seedorf H."/>
            <person name="Daniel R."/>
        </authorList>
    </citation>
    <scope>NUCLEOTIDE SEQUENCE [LARGE SCALE GENOMIC DNA]</scope>
    <source>
        <strain evidence="12 13">DSM 11139</strain>
    </source>
</reference>
<dbReference type="CDD" id="cd16261">
    <property type="entry name" value="EF2_snRNP_III"/>
    <property type="match status" value="1"/>
</dbReference>
<comment type="similarity">
    <text evidence="2 10">Belongs to the TRAFAC class translation factor GTPase superfamily. Classic translation factor GTPase family. EF-G/EF-2 subfamily.</text>
</comment>
<sequence>MSRRTKMIEKIKELMYKPKFIRNIGIVAHIDHGKTTLSDNLLAGAGMISSELAGDQRFLDFDEQEQARGITIDAANVSMVHKFKDNEYLINLIDTPGHVDFGGDVTRAMRAVDGAVVVVCAVEGIMPQTETVLRQALKENVRPVLFINKVDRLINELKLEPEELQNRFLKVIAEANKLIRSMAPEDKKDEWKADVAAGSVAFGSAYHNWAINIPIMQKSGINFKDIIDYCNNENQKELAEKVPISEVLLGMVVEHLPSPDISQAYRVPSIWDGDIESVEGQTMINTDPDGPLAVMVTNVSVDKHAGEIATGRVYGGTIEKGTEVYLVGSHSKARAQQVGVYFGPERVNTDKVPAGNIVAITGARGAIAGETICDIGNKIKEFEGLEHISEPVVTVAVEAKNTKDLPKLIEVLRQVAKEDPTVRIEINEETGEHLVSGMGELHLEVITYRINEKGVEITTSEPIVVYRETVAGTAGPVEGKSPNKHNRFYIEIEPLEDSLFKAIQDGDIKEGKVKGKEMAATFMEYGLDKEEARRVWDVYGRSIFLNMTRGIQYLDEVRELLLEGFDSALDDGPIAREKVMGLKIKLVDAKLHEDAVHRGPAQVLPSIRKAVYGAIMLAKPTLLEPMQKVFINVPQDYMGSSTREIQNRRGQIVNMEQEGDMVTIESKVPVAEMFGFAGDIRSAAEGRCLWSTENSGFERLPNELQKQIIKEIRERKGLSPEPYGPDHYIG</sequence>
<dbReference type="RefSeq" id="WP_067260206.1">
    <property type="nucleotide sequence ID" value="NZ_LWMW01000126.1"/>
</dbReference>
<keyword evidence="6 10" id="KW-0251">Elongation factor</keyword>
<name>A0A166D4D7_9EURY</name>
<dbReference type="InterPro" id="IPR027417">
    <property type="entry name" value="P-loop_NTPase"/>
</dbReference>
<dbReference type="NCBIfam" id="TIGR00490">
    <property type="entry name" value="aEF-2"/>
    <property type="match status" value="1"/>
</dbReference>
<evidence type="ECO:0000256" key="4">
    <source>
        <dbReference type="ARBA" id="ARBA00022490"/>
    </source>
</evidence>
<evidence type="ECO:0000259" key="11">
    <source>
        <dbReference type="PROSITE" id="PS51722"/>
    </source>
</evidence>
<dbReference type="GO" id="GO:1990904">
    <property type="term" value="C:ribonucleoprotein complex"/>
    <property type="evidence" value="ECO:0007669"/>
    <property type="project" value="TreeGrafter"/>
</dbReference>
<dbReference type="OrthoDB" id="6290at2157"/>
<dbReference type="FunFam" id="3.40.50.300:FF:000684">
    <property type="entry name" value="Elongation factor 2"/>
    <property type="match status" value="1"/>
</dbReference>
<keyword evidence="5 10" id="KW-0547">Nucleotide-binding</keyword>
<dbReference type="PANTHER" id="PTHR42908:SF3">
    <property type="entry name" value="ELONGATION FACTOR-LIKE GTPASE 1"/>
    <property type="match status" value="1"/>
</dbReference>
<dbReference type="PRINTS" id="PR00315">
    <property type="entry name" value="ELONGATNFCT"/>
</dbReference>
<dbReference type="SUPFAM" id="SSF54980">
    <property type="entry name" value="EF-G C-terminal domain-like"/>
    <property type="match status" value="2"/>
</dbReference>
<dbReference type="InterPro" id="IPR009000">
    <property type="entry name" value="Transl_B-barrel_sf"/>
</dbReference>
<evidence type="ECO:0000256" key="3">
    <source>
        <dbReference type="ARBA" id="ARBA00017891"/>
    </source>
</evidence>
<dbReference type="InterPro" id="IPR005517">
    <property type="entry name" value="Transl_elong_EFG/EF2_IV"/>
</dbReference>
<dbReference type="InterPro" id="IPR020568">
    <property type="entry name" value="Ribosomal_Su5_D2-typ_SF"/>
</dbReference>
<dbReference type="FunFam" id="3.30.70.240:FF:000010">
    <property type="entry name" value="Elongation factor 2"/>
    <property type="match status" value="1"/>
</dbReference>
<feature type="binding site" evidence="10">
    <location>
        <begin position="94"/>
        <end position="98"/>
    </location>
    <ligand>
        <name>GTP</name>
        <dbReference type="ChEBI" id="CHEBI:37565"/>
    </ligand>
</feature>
<protein>
    <recommendedName>
        <fullName evidence="3 10">Elongation factor 2</fullName>
        <shortName evidence="10">EF-2</shortName>
    </recommendedName>
</protein>
<dbReference type="Gene3D" id="3.30.230.10">
    <property type="match status" value="1"/>
</dbReference>
<evidence type="ECO:0000313" key="12">
    <source>
        <dbReference type="EMBL" id="KZX15199.1"/>
    </source>
</evidence>
<dbReference type="PATRIC" id="fig|47311.3.peg.1799"/>
<organism evidence="12 13">
    <name type="scientific">Methanobrevibacter cuticularis</name>
    <dbReference type="NCBI Taxonomy" id="47311"/>
    <lineage>
        <taxon>Archaea</taxon>
        <taxon>Methanobacteriati</taxon>
        <taxon>Methanobacteriota</taxon>
        <taxon>Methanomada group</taxon>
        <taxon>Methanobacteria</taxon>
        <taxon>Methanobacteriales</taxon>
        <taxon>Methanobacteriaceae</taxon>
        <taxon>Methanobrevibacter</taxon>
    </lineage>
</organism>
<dbReference type="HAMAP" id="MF_00054_A">
    <property type="entry name" value="EF_G_EF_2_A"/>
    <property type="match status" value="1"/>
</dbReference>
<dbReference type="CDD" id="cd01514">
    <property type="entry name" value="Elongation_Factor_C"/>
    <property type="match status" value="1"/>
</dbReference>
<dbReference type="InterPro" id="IPR035647">
    <property type="entry name" value="EFG_III/V"/>
</dbReference>
<feature type="binding site" evidence="10">
    <location>
        <begin position="28"/>
        <end position="35"/>
    </location>
    <ligand>
        <name>GTP</name>
        <dbReference type="ChEBI" id="CHEBI:37565"/>
    </ligand>
</feature>
<dbReference type="InterPro" id="IPR041095">
    <property type="entry name" value="EFG_II"/>
</dbReference>
<gene>
    <name evidence="10 12" type="primary">fusA</name>
    <name evidence="12" type="ORF">MBCUT_16540</name>
</gene>
<dbReference type="Pfam" id="PF03764">
    <property type="entry name" value="EFG_IV"/>
    <property type="match status" value="1"/>
</dbReference>
<dbReference type="SUPFAM" id="SSF54211">
    <property type="entry name" value="Ribosomal protein S5 domain 2-like"/>
    <property type="match status" value="1"/>
</dbReference>
<dbReference type="CDD" id="cd01885">
    <property type="entry name" value="EF2"/>
    <property type="match status" value="1"/>
</dbReference>
<evidence type="ECO:0000256" key="7">
    <source>
        <dbReference type="ARBA" id="ARBA00022917"/>
    </source>
</evidence>
<dbReference type="Proteomes" id="UP000077275">
    <property type="component" value="Unassembled WGS sequence"/>
</dbReference>
<dbReference type="Gene3D" id="3.30.70.870">
    <property type="entry name" value="Elongation Factor G (Translational Gtpase), domain 3"/>
    <property type="match status" value="1"/>
</dbReference>
<dbReference type="PROSITE" id="PS00301">
    <property type="entry name" value="G_TR_1"/>
    <property type="match status" value="1"/>
</dbReference>
<dbReference type="Pfam" id="PF14492">
    <property type="entry name" value="EFG_III"/>
    <property type="match status" value="1"/>
</dbReference>
<dbReference type="SUPFAM" id="SSF50447">
    <property type="entry name" value="Translation proteins"/>
    <property type="match status" value="1"/>
</dbReference>
<dbReference type="SUPFAM" id="SSF52540">
    <property type="entry name" value="P-loop containing nucleoside triphosphate hydrolases"/>
    <property type="match status" value="1"/>
</dbReference>
<evidence type="ECO:0000256" key="2">
    <source>
        <dbReference type="ARBA" id="ARBA00005870"/>
    </source>
</evidence>
<dbReference type="SMART" id="SM00838">
    <property type="entry name" value="EFG_C"/>
    <property type="match status" value="1"/>
</dbReference>
<comment type="caution">
    <text evidence="12">The sequence shown here is derived from an EMBL/GenBank/DDBJ whole genome shotgun (WGS) entry which is preliminary data.</text>
</comment>
<keyword evidence="8 10" id="KW-0342">GTP-binding</keyword>
<evidence type="ECO:0000256" key="1">
    <source>
        <dbReference type="ARBA" id="ARBA00004496"/>
    </source>
</evidence>
<dbReference type="Pfam" id="PF22042">
    <property type="entry name" value="EF-G_D2"/>
    <property type="match status" value="1"/>
</dbReference>
<keyword evidence="4 10" id="KW-0963">Cytoplasm</keyword>
<evidence type="ECO:0000256" key="8">
    <source>
        <dbReference type="ARBA" id="ARBA00023134"/>
    </source>
</evidence>
<evidence type="ECO:0000256" key="5">
    <source>
        <dbReference type="ARBA" id="ARBA00022741"/>
    </source>
</evidence>
<comment type="function">
    <text evidence="9 10">Catalyzes the GTP-dependent ribosomal translocation step during translation elongation. During this step, the ribosome changes from the pre-translocational (PRE) to the post-translocational (POST) state as the newly formed A-site-bound peptidyl-tRNA and P-site-bound deacylated tRNA move to the P and E sites, respectively. Catalyzes the coordinated movement of the two tRNA molecules, the mRNA and conformational changes in the ribosome.</text>
</comment>
<keyword evidence="13" id="KW-1185">Reference proteome</keyword>
<dbReference type="GO" id="GO:0005525">
    <property type="term" value="F:GTP binding"/>
    <property type="evidence" value="ECO:0007669"/>
    <property type="project" value="UniProtKB-UniRule"/>
</dbReference>
<dbReference type="STRING" id="47311.MBCUT_16540"/>
<dbReference type="InterPro" id="IPR000795">
    <property type="entry name" value="T_Tr_GTP-bd_dom"/>
</dbReference>
<dbReference type="EMBL" id="LWMW01000126">
    <property type="protein sequence ID" value="KZX15199.1"/>
    <property type="molecule type" value="Genomic_DNA"/>
</dbReference>
<evidence type="ECO:0000313" key="13">
    <source>
        <dbReference type="Proteomes" id="UP000077275"/>
    </source>
</evidence>
<dbReference type="InterPro" id="IPR053905">
    <property type="entry name" value="EF-G-like_DII"/>
</dbReference>
<feature type="binding site" evidence="10">
    <location>
        <begin position="148"/>
        <end position="151"/>
    </location>
    <ligand>
        <name>GTP</name>
        <dbReference type="ChEBI" id="CHEBI:37565"/>
    </ligand>
</feature>
<dbReference type="CDD" id="cd01681">
    <property type="entry name" value="aeEF2_snRNP_like_IV"/>
    <property type="match status" value="1"/>
</dbReference>
<dbReference type="GO" id="GO:0003746">
    <property type="term" value="F:translation elongation factor activity"/>
    <property type="evidence" value="ECO:0007669"/>
    <property type="project" value="UniProtKB-UniRule"/>
</dbReference>
<dbReference type="NCBIfam" id="TIGR00231">
    <property type="entry name" value="small_GTP"/>
    <property type="match status" value="1"/>
</dbReference>
<dbReference type="InterPro" id="IPR004543">
    <property type="entry name" value="Transl_elong_EFG/EF2_arc"/>
</dbReference>
<dbReference type="InterPro" id="IPR031157">
    <property type="entry name" value="G_TR_CS"/>
</dbReference>
<dbReference type="InterPro" id="IPR005225">
    <property type="entry name" value="Small_GTP-bd"/>
</dbReference>
<dbReference type="CDD" id="cd16268">
    <property type="entry name" value="EF2_II"/>
    <property type="match status" value="1"/>
</dbReference>
<evidence type="ECO:0000256" key="9">
    <source>
        <dbReference type="ARBA" id="ARBA00024731"/>
    </source>
</evidence>
<dbReference type="Pfam" id="PF00679">
    <property type="entry name" value="EFG_C"/>
    <property type="match status" value="1"/>
</dbReference>
<dbReference type="AlphaFoldDB" id="A0A166D4D7"/>
<evidence type="ECO:0000256" key="6">
    <source>
        <dbReference type="ARBA" id="ARBA00022768"/>
    </source>
</evidence>
<dbReference type="InterPro" id="IPR000640">
    <property type="entry name" value="EFG_V-like"/>
</dbReference>
<dbReference type="Gene3D" id="3.40.50.300">
    <property type="entry name" value="P-loop containing nucleotide triphosphate hydrolases"/>
    <property type="match status" value="1"/>
</dbReference>
<accession>A0A166D4D7</accession>
<dbReference type="Gene3D" id="2.40.30.10">
    <property type="entry name" value="Translation factors"/>
    <property type="match status" value="1"/>
</dbReference>